<protein>
    <recommendedName>
        <fullName evidence="4">Secreted protein</fullName>
    </recommendedName>
</protein>
<organism evidence="2 3">
    <name type="scientific">Sphingomonas alba</name>
    <dbReference type="NCBI Taxonomy" id="2908208"/>
    <lineage>
        <taxon>Bacteria</taxon>
        <taxon>Pseudomonadati</taxon>
        <taxon>Pseudomonadota</taxon>
        <taxon>Alphaproteobacteria</taxon>
        <taxon>Sphingomonadales</taxon>
        <taxon>Sphingomonadaceae</taxon>
        <taxon>Sphingomonas</taxon>
    </lineage>
</organism>
<feature type="signal peptide" evidence="1">
    <location>
        <begin position="1"/>
        <end position="22"/>
    </location>
</feature>
<dbReference type="Proteomes" id="UP001165363">
    <property type="component" value="Unassembled WGS sequence"/>
</dbReference>
<sequence length="240" mass="25140">MSKRAILAATAIVVGSFNPVLMAPALATPPTIDTTGMTPQEICDAQLQPNNPNSDFQTEPLNVVEGGWVTTDTQTTDPIGDPYGVGTPTFSNVIIGGSYFRNGGSPNVWALATATETFPQTGQMFETEITQQRTIGFDCHVWKFVGPNDQNLVEPPGLQSTGNSTVEEQTIAGDPQEVITDDDFIIEGQTVRALICISPNNVTKGKPGTWTGKNGFNAANCPAASLAAGGTVPSGNAPTI</sequence>
<dbReference type="RefSeq" id="WP_249849103.1">
    <property type="nucleotide sequence ID" value="NZ_JAMGBD010000002.1"/>
</dbReference>
<reference evidence="2" key="1">
    <citation type="submission" date="2022-05" db="EMBL/GenBank/DDBJ databases">
        <authorList>
            <person name="Jo J.-H."/>
            <person name="Im W.-T."/>
        </authorList>
    </citation>
    <scope>NUCLEOTIDE SEQUENCE</scope>
    <source>
        <strain evidence="2">SE158</strain>
    </source>
</reference>
<evidence type="ECO:0000313" key="3">
    <source>
        <dbReference type="Proteomes" id="UP001165363"/>
    </source>
</evidence>
<dbReference type="EMBL" id="JAMGBD010000002">
    <property type="protein sequence ID" value="MCL6684708.1"/>
    <property type="molecule type" value="Genomic_DNA"/>
</dbReference>
<proteinExistence type="predicted"/>
<feature type="chain" id="PRO_5045759251" description="Secreted protein" evidence="1">
    <location>
        <begin position="23"/>
        <end position="240"/>
    </location>
</feature>
<evidence type="ECO:0008006" key="4">
    <source>
        <dbReference type="Google" id="ProtNLM"/>
    </source>
</evidence>
<name>A0ABT0RQ01_9SPHN</name>
<gene>
    <name evidence="2" type="ORF">LZ536_12480</name>
</gene>
<evidence type="ECO:0000256" key="1">
    <source>
        <dbReference type="SAM" id="SignalP"/>
    </source>
</evidence>
<keyword evidence="1" id="KW-0732">Signal</keyword>
<keyword evidence="3" id="KW-1185">Reference proteome</keyword>
<evidence type="ECO:0000313" key="2">
    <source>
        <dbReference type="EMBL" id="MCL6684708.1"/>
    </source>
</evidence>
<comment type="caution">
    <text evidence="2">The sequence shown here is derived from an EMBL/GenBank/DDBJ whole genome shotgun (WGS) entry which is preliminary data.</text>
</comment>
<accession>A0ABT0RQ01</accession>